<dbReference type="Proteomes" id="UP000321570">
    <property type="component" value="Unassembled WGS sequence"/>
</dbReference>
<keyword evidence="2" id="KW-1185">Reference proteome</keyword>
<dbReference type="EMBL" id="CABIJS010000010">
    <property type="protein sequence ID" value="VUZ38933.1"/>
    <property type="molecule type" value="Genomic_DNA"/>
</dbReference>
<name>A0A564XXF8_HYMDI</name>
<protein>
    <submittedName>
        <fullName evidence="1">Uncharacterized protein</fullName>
    </submittedName>
</protein>
<accession>A0A564XXF8</accession>
<sequence length="82" mass="8865">MLLQGIDDIHSSDSLSLGVLSISGDVTNKILEENLQNTMGFFVDETGDTLYTTMSSKTSKSRLVNSSNIIAKDLPLHSAFSN</sequence>
<proteinExistence type="predicted"/>
<reference evidence="1 2" key="1">
    <citation type="submission" date="2019-07" db="EMBL/GenBank/DDBJ databases">
        <authorList>
            <person name="Jastrzebski P J."/>
            <person name="Paukszto L."/>
            <person name="Jastrzebski P J."/>
        </authorList>
    </citation>
    <scope>NUCLEOTIDE SEQUENCE [LARGE SCALE GENOMIC DNA]</scope>
    <source>
        <strain evidence="1 2">WMS-il1</strain>
    </source>
</reference>
<dbReference type="AlphaFoldDB" id="A0A564XXF8"/>
<organism evidence="1 2">
    <name type="scientific">Hymenolepis diminuta</name>
    <name type="common">Rat tapeworm</name>
    <dbReference type="NCBI Taxonomy" id="6216"/>
    <lineage>
        <taxon>Eukaryota</taxon>
        <taxon>Metazoa</taxon>
        <taxon>Spiralia</taxon>
        <taxon>Lophotrochozoa</taxon>
        <taxon>Platyhelminthes</taxon>
        <taxon>Cestoda</taxon>
        <taxon>Eucestoda</taxon>
        <taxon>Cyclophyllidea</taxon>
        <taxon>Hymenolepididae</taxon>
        <taxon>Hymenolepis</taxon>
    </lineage>
</organism>
<gene>
    <name evidence="1" type="ORF">WMSIL1_LOCUS326</name>
</gene>
<evidence type="ECO:0000313" key="2">
    <source>
        <dbReference type="Proteomes" id="UP000321570"/>
    </source>
</evidence>
<evidence type="ECO:0000313" key="1">
    <source>
        <dbReference type="EMBL" id="VUZ38933.1"/>
    </source>
</evidence>